<organism evidence="2 3">
    <name type="scientific">Haloactinopolyspora alba</name>
    <dbReference type="NCBI Taxonomy" id="648780"/>
    <lineage>
        <taxon>Bacteria</taxon>
        <taxon>Bacillati</taxon>
        <taxon>Actinomycetota</taxon>
        <taxon>Actinomycetes</taxon>
        <taxon>Jiangellales</taxon>
        <taxon>Jiangellaceae</taxon>
        <taxon>Haloactinopolyspora</taxon>
    </lineage>
</organism>
<reference evidence="2 3" key="1">
    <citation type="submission" date="2018-03" db="EMBL/GenBank/DDBJ databases">
        <title>Genomic Encyclopedia of Archaeal and Bacterial Type Strains, Phase II (KMG-II): from individual species to whole genera.</title>
        <authorList>
            <person name="Goeker M."/>
        </authorList>
    </citation>
    <scope>NUCLEOTIDE SEQUENCE [LARGE SCALE GENOMIC DNA]</scope>
    <source>
        <strain evidence="2 3">DSM 45211</strain>
    </source>
</reference>
<gene>
    <name evidence="2" type="ORF">CLV30_111162</name>
</gene>
<dbReference type="InterPro" id="IPR049874">
    <property type="entry name" value="ROK_cs"/>
</dbReference>
<protein>
    <submittedName>
        <fullName evidence="2">Glucokinase</fullName>
    </submittedName>
</protein>
<evidence type="ECO:0000256" key="1">
    <source>
        <dbReference type="ARBA" id="ARBA00006479"/>
    </source>
</evidence>
<dbReference type="AlphaFoldDB" id="A0A2P8DYG1"/>
<evidence type="ECO:0000313" key="3">
    <source>
        <dbReference type="Proteomes" id="UP000243528"/>
    </source>
</evidence>
<dbReference type="Gene3D" id="3.30.420.40">
    <property type="match status" value="2"/>
</dbReference>
<sequence length="310" mass="30925">MTDTPTAVGIDLGGTKTRFVVVDGAHATGPTLTLPTPAREGGEAMMRTIVEGVEELIRTAGAPVAVGIGTAGVVDHRSGRIVAASDSFTDWAGTELGRHLATKLGLPVSVDNDVNAFLFGELTAGAVTAVPDVFGISVGTGVGGALAIDGDLHRGRHGAAGEIGHVPGFGDEPCTCGQYGHLESLASGRSIARRYRARAGTSDETTAADVTTRAADGDPAALAVLAEAGDAIGRAALIVAGLLDVGDVVVGGGVSAAWDLLAPSVRRTVTDSAPVSGHPVRIHRARLGADAAAVGAAALALRDSRASADP</sequence>
<comment type="similarity">
    <text evidence="1">Belongs to the ROK (NagC/XylR) family.</text>
</comment>
<keyword evidence="3" id="KW-1185">Reference proteome</keyword>
<dbReference type="PANTHER" id="PTHR18964:SF169">
    <property type="entry name" value="N-ACETYLMANNOSAMINE KINASE"/>
    <property type="match status" value="1"/>
</dbReference>
<proteinExistence type="inferred from homology"/>
<dbReference type="Proteomes" id="UP000243528">
    <property type="component" value="Unassembled WGS sequence"/>
</dbReference>
<dbReference type="RefSeq" id="WP_106538200.1">
    <property type="nucleotide sequence ID" value="NZ_PYGE01000011.1"/>
</dbReference>
<dbReference type="GO" id="GO:0016301">
    <property type="term" value="F:kinase activity"/>
    <property type="evidence" value="ECO:0007669"/>
    <property type="project" value="UniProtKB-KW"/>
</dbReference>
<dbReference type="EMBL" id="PYGE01000011">
    <property type="protein sequence ID" value="PSL02207.1"/>
    <property type="molecule type" value="Genomic_DNA"/>
</dbReference>
<evidence type="ECO:0000313" key="2">
    <source>
        <dbReference type="EMBL" id="PSL02207.1"/>
    </source>
</evidence>
<dbReference type="InterPro" id="IPR000600">
    <property type="entry name" value="ROK"/>
</dbReference>
<dbReference type="SUPFAM" id="SSF53067">
    <property type="entry name" value="Actin-like ATPase domain"/>
    <property type="match status" value="1"/>
</dbReference>
<keyword evidence="2" id="KW-0418">Kinase</keyword>
<name>A0A2P8DYG1_9ACTN</name>
<dbReference type="Pfam" id="PF00480">
    <property type="entry name" value="ROK"/>
    <property type="match status" value="1"/>
</dbReference>
<accession>A0A2P8DYG1</accession>
<dbReference type="PANTHER" id="PTHR18964">
    <property type="entry name" value="ROK (REPRESSOR, ORF, KINASE) FAMILY"/>
    <property type="match status" value="1"/>
</dbReference>
<dbReference type="OrthoDB" id="9810372at2"/>
<keyword evidence="2" id="KW-0808">Transferase</keyword>
<dbReference type="InterPro" id="IPR043129">
    <property type="entry name" value="ATPase_NBD"/>
</dbReference>
<dbReference type="PROSITE" id="PS01125">
    <property type="entry name" value="ROK"/>
    <property type="match status" value="1"/>
</dbReference>
<comment type="caution">
    <text evidence="2">The sequence shown here is derived from an EMBL/GenBank/DDBJ whole genome shotgun (WGS) entry which is preliminary data.</text>
</comment>